<protein>
    <submittedName>
        <fullName evidence="3">DNA double-strand break repair rad50 ATPase-like</fullName>
    </submittedName>
</protein>
<evidence type="ECO:0000256" key="1">
    <source>
        <dbReference type="SAM" id="Coils"/>
    </source>
</evidence>
<dbReference type="GeneID" id="19738778"/>
<feature type="coiled-coil region" evidence="1">
    <location>
        <begin position="337"/>
        <end position="413"/>
    </location>
</feature>
<dbReference type="SUPFAM" id="SSF52540">
    <property type="entry name" value="P-loop containing nucleoside triphosphate hydrolases"/>
    <property type="match status" value="1"/>
</dbReference>
<dbReference type="Proteomes" id="UP000114278">
    <property type="component" value="Segment"/>
</dbReference>
<evidence type="ECO:0000313" key="3">
    <source>
        <dbReference type="EMBL" id="CCV02566.1"/>
    </source>
</evidence>
<dbReference type="InterPro" id="IPR003395">
    <property type="entry name" value="RecF/RecN/SMC_N"/>
</dbReference>
<feature type="domain" description="RecF/RecN/SMC N-terminal" evidence="2">
    <location>
        <begin position="3"/>
        <end position="905"/>
    </location>
</feature>
<keyword evidence="1" id="KW-0175">Coiled coil</keyword>
<dbReference type="EMBL" id="HF920637">
    <property type="protein sequence ID" value="CCV02566.1"/>
    <property type="molecule type" value="Genomic_DNA"/>
</dbReference>
<proteinExistence type="predicted"/>
<evidence type="ECO:0000313" key="4">
    <source>
        <dbReference type="Proteomes" id="UP000114278"/>
    </source>
</evidence>
<organism evidence="3 4">
    <name type="scientific">Armadillidium vulgare iridescent virus</name>
    <dbReference type="NCBI Taxonomy" id="72201"/>
    <lineage>
        <taxon>Viruses</taxon>
        <taxon>Varidnaviria</taxon>
        <taxon>Bamfordvirae</taxon>
        <taxon>Nucleocytoviricota</taxon>
        <taxon>Megaviricetes</taxon>
        <taxon>Pimascovirales</taxon>
        <taxon>Pimascovirales incertae sedis</taxon>
        <taxon>Iridoviridae</taxon>
        <taxon>Betairidovirinae</taxon>
        <taxon>Iridovirus</taxon>
        <taxon>Iridovirus armadillidium1</taxon>
        <taxon>Invertebrate iridescent virus 31</taxon>
    </lineage>
</organism>
<reference evidence="3 4" key="1">
    <citation type="journal article" date="2014" name="J. Gen. Virol.">
        <title>Genome sequence of a crustacean iridovirus, IIV31, isolated from the pill bug, Armadillidium vulgare.</title>
        <authorList>
            <person name="Piegu B."/>
            <person name="Guizard S."/>
            <person name="Yeping T."/>
            <person name="Cruaud C."/>
            <person name="Asgari S."/>
            <person name="Bideshi D.K."/>
            <person name="Federici B.A."/>
            <person name="Bigot Y."/>
        </authorList>
    </citation>
    <scope>NUCLEOTIDE SEQUENCE [LARGE SCALE GENOMIC DNA]</scope>
</reference>
<dbReference type="RefSeq" id="YP_009046808.1">
    <property type="nucleotide sequence ID" value="NC_024451.1"/>
</dbReference>
<evidence type="ECO:0000259" key="2">
    <source>
        <dbReference type="Pfam" id="PF02463"/>
    </source>
</evidence>
<dbReference type="Pfam" id="PF02463">
    <property type="entry name" value="SMC_N"/>
    <property type="match status" value="1"/>
</dbReference>
<dbReference type="KEGG" id="vg:19738778"/>
<keyword evidence="4" id="KW-1185">Reference proteome</keyword>
<accession>A0A068QKT1</accession>
<gene>
    <name evidence="3" type="primary">194R</name>
    <name evidence="3" type="ORF">IIV31_194R</name>
</gene>
<dbReference type="InterPro" id="IPR027417">
    <property type="entry name" value="P-loop_NTPase"/>
</dbReference>
<dbReference type="OrthoDB" id="7810at10239"/>
<sequence length="922" mass="105613">MVELKLKNFMCFENKTFTFPNRMTLISAASGSGKTTIISAIKFALWDSIRIDGKRKKEIMHGKSSCSVTLTMREEELGGPKILIQRTKRPNRLVLKLGNTEFEDAEAQEMINTRFGRPSINLFEMSAPESLEYLEGMSLGFPGSDLESLKDKVKNFYHNITTEIKINEGQILVYKKLVEETKNRLSQIFVNEIPKLGTPETLETLAISVPEWGSELVSLVGDEVVDVDTCVNVLNSSTNSLNSLDLEAKKNLSEETTLKLREIQIKNELQNLFNQKQIVSEEYEKVSGEIIIIPLCSVEDTVDELSGDLTKNQTVLKGLYEMQAERRIKKECELTSYKFLTKEKNSLQNRIDSLTESISKVDEDSLNALITKAKQINELSIQVEISKNKIKSLEKERDDIRSAIDNLTEYFEEEPSVLTKSSEESLSRELFELRKLKNESVKMLQCLKLENCKFEDITSMILKVEENLKTSQTSSVIKCPKCLDFIEVCNDEGGISLKEWSPAEIQDISMLKKVEKQLFDIEQMHTIEWYETKLQMLSEMKNNQTLYNSKVDDLEKEILNYTKLNNLLNPLEQDTVQVFPKRLEDLMSSLTQHLLNKTFLNDEKQKIQIIQSKLNDIRLWTGEHDDEDNNYKKQITTFEETCKDLEAKLCERETFDRLTEKNEKKIQLEGLLQVKIQTLGDLWSSKNKELIDIKNNLILKGDYGNDISLKIEKLKIKIKLLQKYKCDLLEYEKHKRAFDTCKAELGKYVYTLSELTQKEKCLTERYKAVLTIKSKIAEAQSLALGSLVDTINFNLQPILDSFFEDPIVVNLAMFKETKNSGFKPKVTVSVYYKGMLYDISSLSSGEYARISLAFTLVLQKINGTNLTPLLLDERTANLDQDLSTLIYSVVKESFPNQIVLVVAHQVITGPFDEIMTLNLEGS</sequence>
<name>A0A068QKT1_9VIRU</name>
<dbReference type="Gene3D" id="3.40.50.300">
    <property type="entry name" value="P-loop containing nucleotide triphosphate hydrolases"/>
    <property type="match status" value="2"/>
</dbReference>
<dbReference type="PANTHER" id="PTHR32114:SF2">
    <property type="entry name" value="ABC TRANSPORTER ABCH.3"/>
    <property type="match status" value="1"/>
</dbReference>
<dbReference type="PANTHER" id="PTHR32114">
    <property type="entry name" value="ABC TRANSPORTER ABCH.3"/>
    <property type="match status" value="1"/>
</dbReference>